<dbReference type="Pfam" id="PF09991">
    <property type="entry name" value="DUF2232"/>
    <property type="match status" value="1"/>
</dbReference>
<protein>
    <recommendedName>
        <fullName evidence="5">DUF2232 domain-containing protein</fullName>
    </recommendedName>
</protein>
<feature type="transmembrane region" description="Helical" evidence="2">
    <location>
        <begin position="123"/>
        <end position="144"/>
    </location>
</feature>
<reference evidence="3 4" key="1">
    <citation type="submission" date="2024-11" db="EMBL/GenBank/DDBJ databases">
        <title>Chromosome-level genome assembly of Eucalyptus globulus Labill. provides insights into its genome evolution.</title>
        <authorList>
            <person name="Li X."/>
        </authorList>
    </citation>
    <scope>NUCLEOTIDE SEQUENCE [LARGE SCALE GENOMIC DNA]</scope>
    <source>
        <strain evidence="3">CL2024</strain>
        <tissue evidence="3">Fresh tender leaves</tissue>
    </source>
</reference>
<gene>
    <name evidence="3" type="ORF">ACJRO7_028438</name>
</gene>
<evidence type="ECO:0008006" key="5">
    <source>
        <dbReference type="Google" id="ProtNLM"/>
    </source>
</evidence>
<feature type="region of interest" description="Disordered" evidence="1">
    <location>
        <begin position="15"/>
        <end position="44"/>
    </location>
</feature>
<dbReference type="Proteomes" id="UP001634007">
    <property type="component" value="Unassembled WGS sequence"/>
</dbReference>
<dbReference type="EMBL" id="JBJKBG010000007">
    <property type="protein sequence ID" value="KAL3731553.1"/>
    <property type="molecule type" value="Genomic_DNA"/>
</dbReference>
<accession>A0ABD3JWY3</accession>
<comment type="caution">
    <text evidence="3">The sequence shown here is derived from an EMBL/GenBank/DDBJ whole genome shotgun (WGS) entry which is preliminary data.</text>
</comment>
<dbReference type="AlphaFoldDB" id="A0ABD3JWY3"/>
<name>A0ABD3JWY3_EUCGL</name>
<feature type="transmembrane region" description="Helical" evidence="2">
    <location>
        <begin position="250"/>
        <end position="274"/>
    </location>
</feature>
<keyword evidence="2" id="KW-0472">Membrane</keyword>
<feature type="transmembrane region" description="Helical" evidence="2">
    <location>
        <begin position="98"/>
        <end position="117"/>
    </location>
</feature>
<feature type="transmembrane region" description="Helical" evidence="2">
    <location>
        <begin position="156"/>
        <end position="185"/>
    </location>
</feature>
<dbReference type="PANTHER" id="PTHR37185:SF3">
    <property type="entry name" value="MEMBRANE PROTEIN"/>
    <property type="match status" value="1"/>
</dbReference>
<evidence type="ECO:0000256" key="1">
    <source>
        <dbReference type="SAM" id="MobiDB-lite"/>
    </source>
</evidence>
<keyword evidence="2" id="KW-0812">Transmembrane</keyword>
<dbReference type="PANTHER" id="PTHR37185">
    <property type="entry name" value="MEMBRANE PROTEIN"/>
    <property type="match status" value="1"/>
</dbReference>
<proteinExistence type="predicted"/>
<feature type="transmembrane region" description="Helical" evidence="2">
    <location>
        <begin position="191"/>
        <end position="212"/>
    </location>
</feature>
<evidence type="ECO:0000256" key="2">
    <source>
        <dbReference type="SAM" id="Phobius"/>
    </source>
</evidence>
<dbReference type="InterPro" id="IPR018710">
    <property type="entry name" value="DUF2232"/>
</dbReference>
<feature type="compositionally biased region" description="Low complexity" evidence="1">
    <location>
        <begin position="33"/>
        <end position="44"/>
    </location>
</feature>
<organism evidence="3 4">
    <name type="scientific">Eucalyptus globulus</name>
    <name type="common">Tasmanian blue gum</name>
    <dbReference type="NCBI Taxonomy" id="34317"/>
    <lineage>
        <taxon>Eukaryota</taxon>
        <taxon>Viridiplantae</taxon>
        <taxon>Streptophyta</taxon>
        <taxon>Embryophyta</taxon>
        <taxon>Tracheophyta</taxon>
        <taxon>Spermatophyta</taxon>
        <taxon>Magnoliopsida</taxon>
        <taxon>eudicotyledons</taxon>
        <taxon>Gunneridae</taxon>
        <taxon>Pentapetalae</taxon>
        <taxon>rosids</taxon>
        <taxon>malvids</taxon>
        <taxon>Myrtales</taxon>
        <taxon>Myrtaceae</taxon>
        <taxon>Myrtoideae</taxon>
        <taxon>Eucalypteae</taxon>
        <taxon>Eucalyptus</taxon>
    </lineage>
</organism>
<sequence length="297" mass="32424">MNLLRIHHDRTSFLLHRAAPRRPSPPFPRPSRLRSSPASVSVSSPLSAACCGFRARGVSERAPPACGDGRGESFGGVAVGMEEEEEDLSVDGVVYRNTLRLVECSMFAALSGLVYFLSNSLSIENYFGCFFGLPIVISSMRWGIAAGRKTMVATAVLLLVLSGPLKALTYLLMHGILGFTIGSLWRLGASWGASIFICTLVRALCAMGYVLISSFLIRENILDLITINLHASISFLFTASGINTVPSMNLIYAIFGSVLLLNSIFLVFLLHLLYSVFLTRLGMRTSLKLPRWLEKAL</sequence>
<evidence type="ECO:0000313" key="4">
    <source>
        <dbReference type="Proteomes" id="UP001634007"/>
    </source>
</evidence>
<feature type="transmembrane region" description="Helical" evidence="2">
    <location>
        <begin position="224"/>
        <end position="244"/>
    </location>
</feature>
<keyword evidence="2" id="KW-1133">Transmembrane helix</keyword>
<evidence type="ECO:0000313" key="3">
    <source>
        <dbReference type="EMBL" id="KAL3731553.1"/>
    </source>
</evidence>
<keyword evidence="4" id="KW-1185">Reference proteome</keyword>